<dbReference type="EMBL" id="CP021377">
    <property type="protein sequence ID" value="ART83142.1"/>
    <property type="molecule type" value="Genomic_DNA"/>
</dbReference>
<name>A0A1Y0D6F7_9GAMM</name>
<dbReference type="SUPFAM" id="SSF52402">
    <property type="entry name" value="Adenine nucleotide alpha hydrolases-like"/>
    <property type="match status" value="1"/>
</dbReference>
<protein>
    <recommendedName>
        <fullName evidence="2">UspA domain-containing protein</fullName>
    </recommendedName>
</protein>
<evidence type="ECO:0000313" key="4">
    <source>
        <dbReference type="Proteomes" id="UP000243937"/>
    </source>
</evidence>
<dbReference type="AlphaFoldDB" id="A0A1Y0D6F7"/>
<feature type="domain" description="UspA" evidence="2">
    <location>
        <begin position="6"/>
        <end position="159"/>
    </location>
</feature>
<gene>
    <name evidence="3" type="ORF">CBP31_11375</name>
</gene>
<dbReference type="Proteomes" id="UP000243937">
    <property type="component" value="Chromosome"/>
</dbReference>
<dbReference type="Pfam" id="PF00582">
    <property type="entry name" value="Usp"/>
    <property type="match status" value="1"/>
</dbReference>
<dbReference type="InterPro" id="IPR006016">
    <property type="entry name" value="UspA"/>
</dbReference>
<dbReference type="CDD" id="cd00293">
    <property type="entry name" value="USP-like"/>
    <property type="match status" value="1"/>
</dbReference>
<comment type="similarity">
    <text evidence="1">Belongs to the universal stress protein A family.</text>
</comment>
<dbReference type="Gene3D" id="3.40.50.620">
    <property type="entry name" value="HUPs"/>
    <property type="match status" value="1"/>
</dbReference>
<dbReference type="KEGG" id="opf:CBP31_11375"/>
<reference evidence="3 4" key="1">
    <citation type="journal article" date="2014" name="Int. J. Syst. Evol. Microbiol.">
        <title>Oceanisphaera profunda sp. nov., a marine bacterium isolated from deep-sea sediment, and emended description of the genus Oceanisphaera.</title>
        <authorList>
            <person name="Xu Z."/>
            <person name="Zhang X.Y."/>
            <person name="Su H.N."/>
            <person name="Yu Z.C."/>
            <person name="Liu C."/>
            <person name="Li H."/>
            <person name="Chen X.L."/>
            <person name="Song X.Y."/>
            <person name="Xie B.B."/>
            <person name="Qin Q.L."/>
            <person name="Zhou B.C."/>
            <person name="Shi M."/>
            <person name="Huang Y."/>
            <person name="Zhang Y.Z."/>
        </authorList>
    </citation>
    <scope>NUCLEOTIDE SEQUENCE [LARGE SCALE GENOMIC DNA]</scope>
    <source>
        <strain evidence="3 4">SM1222</strain>
    </source>
</reference>
<dbReference type="RefSeq" id="WP_087037363.1">
    <property type="nucleotide sequence ID" value="NZ_CP021377.1"/>
</dbReference>
<evidence type="ECO:0000259" key="2">
    <source>
        <dbReference type="Pfam" id="PF00582"/>
    </source>
</evidence>
<dbReference type="InterPro" id="IPR014729">
    <property type="entry name" value="Rossmann-like_a/b/a_fold"/>
</dbReference>
<dbReference type="OrthoDB" id="5877096at2"/>
<dbReference type="PANTHER" id="PTHR46268">
    <property type="entry name" value="STRESS RESPONSE PROTEIN NHAX"/>
    <property type="match status" value="1"/>
</dbReference>
<evidence type="ECO:0000256" key="1">
    <source>
        <dbReference type="ARBA" id="ARBA00008791"/>
    </source>
</evidence>
<sequence>MTKKINRILCSIGMRGNCDNVIEHGINLALATDSSLNILHVVKSLAEDVMNTLKVNIRDRDVLGSLMEQRIEQSRDKLAAELEAFWVRFPKMREAMKDREITLTVLEGDPASVITHFANIGKFDLIVMAANKRSYIATYAGRVTKGVIKRAKVPVVVVPVARP</sequence>
<accession>A0A1Y0D6F7</accession>
<evidence type="ECO:0000313" key="3">
    <source>
        <dbReference type="EMBL" id="ART83142.1"/>
    </source>
</evidence>
<dbReference type="PANTHER" id="PTHR46268:SF6">
    <property type="entry name" value="UNIVERSAL STRESS PROTEIN UP12"/>
    <property type="match status" value="1"/>
</dbReference>
<keyword evidence="4" id="KW-1185">Reference proteome</keyword>
<proteinExistence type="inferred from homology"/>
<organism evidence="3 4">
    <name type="scientific">Oceanisphaera profunda</name>
    <dbReference type="NCBI Taxonomy" id="1416627"/>
    <lineage>
        <taxon>Bacteria</taxon>
        <taxon>Pseudomonadati</taxon>
        <taxon>Pseudomonadota</taxon>
        <taxon>Gammaproteobacteria</taxon>
        <taxon>Aeromonadales</taxon>
        <taxon>Aeromonadaceae</taxon>
        <taxon>Oceanisphaera</taxon>
    </lineage>
</organism>